<feature type="compositionally biased region" description="Polar residues" evidence="1">
    <location>
        <begin position="42"/>
        <end position="61"/>
    </location>
</feature>
<keyword evidence="3" id="KW-1185">Reference proteome</keyword>
<feature type="compositionally biased region" description="Polar residues" evidence="1">
    <location>
        <begin position="70"/>
        <end position="96"/>
    </location>
</feature>
<proteinExistence type="predicted"/>
<sequence length="107" mass="11506">MWILFQNWSGAFAQSSFNHGGSRLTFLDGVLSTKIINGGLSTVEKQPESNPTWEAQTSSVEEQAHGGSPLSETGESSQSSQNQLTPSEGGDQNNFVTRRGPIAKITH</sequence>
<comment type="caution">
    <text evidence="2">The sequence shown here is derived from an EMBL/GenBank/DDBJ whole genome shotgun (WGS) entry which is preliminary data.</text>
</comment>
<dbReference type="Proteomes" id="UP000326396">
    <property type="component" value="Linkage Group LG12"/>
</dbReference>
<name>A0A5N6PJ97_9ASTR</name>
<protein>
    <submittedName>
        <fullName evidence="2">Uncharacterized protein</fullName>
    </submittedName>
</protein>
<organism evidence="2 3">
    <name type="scientific">Mikania micrantha</name>
    <name type="common">bitter vine</name>
    <dbReference type="NCBI Taxonomy" id="192012"/>
    <lineage>
        <taxon>Eukaryota</taxon>
        <taxon>Viridiplantae</taxon>
        <taxon>Streptophyta</taxon>
        <taxon>Embryophyta</taxon>
        <taxon>Tracheophyta</taxon>
        <taxon>Spermatophyta</taxon>
        <taxon>Magnoliopsida</taxon>
        <taxon>eudicotyledons</taxon>
        <taxon>Gunneridae</taxon>
        <taxon>Pentapetalae</taxon>
        <taxon>asterids</taxon>
        <taxon>campanulids</taxon>
        <taxon>Asterales</taxon>
        <taxon>Asteraceae</taxon>
        <taxon>Asteroideae</taxon>
        <taxon>Heliantheae alliance</taxon>
        <taxon>Eupatorieae</taxon>
        <taxon>Mikania</taxon>
    </lineage>
</organism>
<dbReference type="AlphaFoldDB" id="A0A5N6PJ97"/>
<dbReference type="EMBL" id="SZYD01000004">
    <property type="protein sequence ID" value="KAD6454101.1"/>
    <property type="molecule type" value="Genomic_DNA"/>
</dbReference>
<gene>
    <name evidence="2" type="ORF">E3N88_08807</name>
</gene>
<accession>A0A5N6PJ97</accession>
<evidence type="ECO:0000313" key="2">
    <source>
        <dbReference type="EMBL" id="KAD6454101.1"/>
    </source>
</evidence>
<evidence type="ECO:0000313" key="3">
    <source>
        <dbReference type="Proteomes" id="UP000326396"/>
    </source>
</evidence>
<feature type="region of interest" description="Disordered" evidence="1">
    <location>
        <begin position="42"/>
        <end position="107"/>
    </location>
</feature>
<reference evidence="2 3" key="1">
    <citation type="submission" date="2019-05" db="EMBL/GenBank/DDBJ databases">
        <title>Mikania micrantha, genome provides insights into the molecular mechanism of rapid growth.</title>
        <authorList>
            <person name="Liu B."/>
        </authorList>
    </citation>
    <scope>NUCLEOTIDE SEQUENCE [LARGE SCALE GENOMIC DNA]</scope>
    <source>
        <strain evidence="2">NLD-2019</strain>
        <tissue evidence="2">Leaf</tissue>
    </source>
</reference>
<evidence type="ECO:0000256" key="1">
    <source>
        <dbReference type="SAM" id="MobiDB-lite"/>
    </source>
</evidence>